<evidence type="ECO:0000313" key="17">
    <source>
        <dbReference type="Proteomes" id="UP000792457"/>
    </source>
</evidence>
<dbReference type="PROSITE" id="PS50075">
    <property type="entry name" value="CARRIER"/>
    <property type="match status" value="1"/>
</dbReference>
<evidence type="ECO:0000313" key="16">
    <source>
        <dbReference type="EMBL" id="KAG8235300.1"/>
    </source>
</evidence>
<dbReference type="Proteomes" id="UP000792457">
    <property type="component" value="Unassembled WGS sequence"/>
</dbReference>
<keyword evidence="7" id="KW-0679">Respiratory chain</keyword>
<keyword evidence="13 14" id="KW-0275">Fatty acid biosynthesis</keyword>
<dbReference type="Gene3D" id="1.10.1200.10">
    <property type="entry name" value="ACP-like"/>
    <property type="match status" value="1"/>
</dbReference>
<evidence type="ECO:0000256" key="13">
    <source>
        <dbReference type="ARBA" id="ARBA00023160"/>
    </source>
</evidence>
<comment type="function">
    <text evidence="14">Carrier of the growing fatty acid chain in fatty acid biosynthesis.</text>
</comment>
<keyword evidence="8" id="KW-0276">Fatty acid metabolism</keyword>
<keyword evidence="4 14" id="KW-0596">Phosphopantetheine</keyword>
<evidence type="ECO:0000256" key="12">
    <source>
        <dbReference type="ARBA" id="ARBA00023128"/>
    </source>
</evidence>
<keyword evidence="11" id="KW-0443">Lipid metabolism</keyword>
<protein>
    <recommendedName>
        <fullName evidence="14">Acyl carrier protein</fullName>
    </recommendedName>
</protein>
<evidence type="ECO:0000256" key="3">
    <source>
        <dbReference type="ARBA" id="ARBA00022448"/>
    </source>
</evidence>
<dbReference type="InterPro" id="IPR009081">
    <property type="entry name" value="PP-bd_ACP"/>
</dbReference>
<dbReference type="InterPro" id="IPR036736">
    <property type="entry name" value="ACP-like_sf"/>
</dbReference>
<evidence type="ECO:0000256" key="10">
    <source>
        <dbReference type="ARBA" id="ARBA00022982"/>
    </source>
</evidence>
<keyword evidence="10" id="KW-0249">Electron transport</keyword>
<dbReference type="FunFam" id="1.10.1200.10:FF:000008">
    <property type="entry name" value="Acyl carrier protein"/>
    <property type="match status" value="1"/>
</dbReference>
<dbReference type="PANTHER" id="PTHR20863">
    <property type="entry name" value="ACYL CARRIER PROTEIN"/>
    <property type="match status" value="1"/>
</dbReference>
<dbReference type="InterPro" id="IPR003231">
    <property type="entry name" value="ACP"/>
</dbReference>
<comment type="similarity">
    <text evidence="2">Belongs to the acyl carrier protein (ACP) family.</text>
</comment>
<evidence type="ECO:0000256" key="8">
    <source>
        <dbReference type="ARBA" id="ARBA00022832"/>
    </source>
</evidence>
<name>A0A8K0KI44_LADFU</name>
<evidence type="ECO:0000256" key="7">
    <source>
        <dbReference type="ARBA" id="ARBA00022660"/>
    </source>
</evidence>
<accession>A0A8K0KI44</accession>
<sequence length="189" mass="21462">MIKMAALVYGIRNALVRSSNIILSTGCRASVIGIQKSLHTKVLKPKCSSSLLSVKVNPALRRNFAVAKPSLDDVRERVLRVCKEYDKITADKRTRLPIRLYSSKDPMTLELIRDRVLLVLKLYDKIDPKKLSLDSHFINDLGLDSLDHVEVIMAMEDEFGFEIPDADAEKLFKPGDIVRYVADREDVYE</sequence>
<evidence type="ECO:0000256" key="1">
    <source>
        <dbReference type="ARBA" id="ARBA00004173"/>
    </source>
</evidence>
<comment type="caution">
    <text evidence="16">The sequence shown here is derived from an EMBL/GenBank/DDBJ whole genome shotgun (WGS) entry which is preliminary data.</text>
</comment>
<evidence type="ECO:0000256" key="4">
    <source>
        <dbReference type="ARBA" id="ARBA00022450"/>
    </source>
</evidence>
<dbReference type="GO" id="GO:0045271">
    <property type="term" value="C:respiratory chain complex I"/>
    <property type="evidence" value="ECO:0007669"/>
    <property type="project" value="UniProtKB-ARBA"/>
</dbReference>
<dbReference type="OrthoDB" id="448946at2759"/>
<keyword evidence="6" id="KW-0597">Phosphoprotein</keyword>
<dbReference type="HAMAP" id="MF_01217">
    <property type="entry name" value="Acyl_carrier"/>
    <property type="match status" value="1"/>
</dbReference>
<reference evidence="16" key="1">
    <citation type="submission" date="2013-04" db="EMBL/GenBank/DDBJ databases">
        <authorList>
            <person name="Qu J."/>
            <person name="Murali S.C."/>
            <person name="Bandaranaike D."/>
            <person name="Bellair M."/>
            <person name="Blankenburg K."/>
            <person name="Chao H."/>
            <person name="Dinh H."/>
            <person name="Doddapaneni H."/>
            <person name="Downs B."/>
            <person name="Dugan-Rocha S."/>
            <person name="Elkadiri S."/>
            <person name="Gnanaolivu R.D."/>
            <person name="Hernandez B."/>
            <person name="Javaid M."/>
            <person name="Jayaseelan J.C."/>
            <person name="Lee S."/>
            <person name="Li M."/>
            <person name="Ming W."/>
            <person name="Munidasa M."/>
            <person name="Muniz J."/>
            <person name="Nguyen L."/>
            <person name="Ongeri F."/>
            <person name="Osuji N."/>
            <person name="Pu L.-L."/>
            <person name="Puazo M."/>
            <person name="Qu C."/>
            <person name="Quiroz J."/>
            <person name="Raj R."/>
            <person name="Weissenberger G."/>
            <person name="Xin Y."/>
            <person name="Zou X."/>
            <person name="Han Y."/>
            <person name="Richards S."/>
            <person name="Worley K."/>
            <person name="Muzny D."/>
            <person name="Gibbs R."/>
        </authorList>
    </citation>
    <scope>NUCLEOTIDE SEQUENCE</scope>
    <source>
        <strain evidence="16">Sampled in the wild</strain>
    </source>
</reference>
<gene>
    <name evidence="16" type="ORF">J437_LFUL014938</name>
</gene>
<evidence type="ECO:0000256" key="5">
    <source>
        <dbReference type="ARBA" id="ARBA00022516"/>
    </source>
</evidence>
<dbReference type="EMBL" id="KZ308896">
    <property type="protein sequence ID" value="KAG8235300.1"/>
    <property type="molecule type" value="Genomic_DNA"/>
</dbReference>
<keyword evidence="17" id="KW-1185">Reference proteome</keyword>
<evidence type="ECO:0000256" key="11">
    <source>
        <dbReference type="ARBA" id="ARBA00023098"/>
    </source>
</evidence>
<keyword evidence="9" id="KW-0809">Transit peptide</keyword>
<proteinExistence type="inferred from homology"/>
<evidence type="ECO:0000256" key="14">
    <source>
        <dbReference type="RuleBase" id="RU000722"/>
    </source>
</evidence>
<dbReference type="NCBIfam" id="NF002148">
    <property type="entry name" value="PRK00982.1-2"/>
    <property type="match status" value="1"/>
</dbReference>
<dbReference type="GO" id="GO:0000036">
    <property type="term" value="F:acyl carrier activity"/>
    <property type="evidence" value="ECO:0007669"/>
    <property type="project" value="TreeGrafter"/>
</dbReference>
<dbReference type="PANTHER" id="PTHR20863:SF28">
    <property type="entry name" value="ACYL CARRIER PROTEIN, MITOCHONDRIAL"/>
    <property type="match status" value="1"/>
</dbReference>
<comment type="subcellular location">
    <subcellularLocation>
        <location evidence="1">Mitochondrion</location>
    </subcellularLocation>
</comment>
<dbReference type="GO" id="GO:0000035">
    <property type="term" value="F:acyl binding"/>
    <property type="evidence" value="ECO:0007669"/>
    <property type="project" value="TreeGrafter"/>
</dbReference>
<keyword evidence="5 14" id="KW-0444">Lipid biosynthesis</keyword>
<evidence type="ECO:0000259" key="15">
    <source>
        <dbReference type="PROSITE" id="PS50075"/>
    </source>
</evidence>
<dbReference type="GO" id="GO:0031966">
    <property type="term" value="C:mitochondrial membrane"/>
    <property type="evidence" value="ECO:0007669"/>
    <property type="project" value="UniProtKB-ARBA"/>
</dbReference>
<dbReference type="Pfam" id="PF00550">
    <property type="entry name" value="PP-binding"/>
    <property type="match status" value="1"/>
</dbReference>
<evidence type="ECO:0000256" key="9">
    <source>
        <dbReference type="ARBA" id="ARBA00022946"/>
    </source>
</evidence>
<keyword evidence="3" id="KW-0813">Transport</keyword>
<evidence type="ECO:0000256" key="2">
    <source>
        <dbReference type="ARBA" id="ARBA00010930"/>
    </source>
</evidence>
<dbReference type="AlphaFoldDB" id="A0A8K0KI44"/>
<evidence type="ECO:0000256" key="6">
    <source>
        <dbReference type="ARBA" id="ARBA00022553"/>
    </source>
</evidence>
<feature type="domain" description="Carrier" evidence="15">
    <location>
        <begin position="110"/>
        <end position="185"/>
    </location>
</feature>
<organism evidence="16 17">
    <name type="scientific">Ladona fulva</name>
    <name type="common">Scarce chaser dragonfly</name>
    <name type="synonym">Libellula fulva</name>
    <dbReference type="NCBI Taxonomy" id="123851"/>
    <lineage>
        <taxon>Eukaryota</taxon>
        <taxon>Metazoa</taxon>
        <taxon>Ecdysozoa</taxon>
        <taxon>Arthropoda</taxon>
        <taxon>Hexapoda</taxon>
        <taxon>Insecta</taxon>
        <taxon>Pterygota</taxon>
        <taxon>Palaeoptera</taxon>
        <taxon>Odonata</taxon>
        <taxon>Epiprocta</taxon>
        <taxon>Anisoptera</taxon>
        <taxon>Libelluloidea</taxon>
        <taxon>Libellulidae</taxon>
        <taxon>Ladona</taxon>
    </lineage>
</organism>
<dbReference type="SUPFAM" id="SSF47336">
    <property type="entry name" value="ACP-like"/>
    <property type="match status" value="1"/>
</dbReference>
<reference evidence="16" key="2">
    <citation type="submission" date="2017-10" db="EMBL/GenBank/DDBJ databases">
        <title>Ladona fulva Genome sequencing and assembly.</title>
        <authorList>
            <person name="Murali S."/>
            <person name="Richards S."/>
            <person name="Bandaranaike D."/>
            <person name="Bellair M."/>
            <person name="Blankenburg K."/>
            <person name="Chao H."/>
            <person name="Dinh H."/>
            <person name="Doddapaneni H."/>
            <person name="Dugan-Rocha S."/>
            <person name="Elkadiri S."/>
            <person name="Gnanaolivu R."/>
            <person name="Hernandez B."/>
            <person name="Skinner E."/>
            <person name="Javaid M."/>
            <person name="Lee S."/>
            <person name="Li M."/>
            <person name="Ming W."/>
            <person name="Munidasa M."/>
            <person name="Muniz J."/>
            <person name="Nguyen L."/>
            <person name="Hughes D."/>
            <person name="Osuji N."/>
            <person name="Pu L.-L."/>
            <person name="Puazo M."/>
            <person name="Qu C."/>
            <person name="Quiroz J."/>
            <person name="Raj R."/>
            <person name="Weissenberger G."/>
            <person name="Xin Y."/>
            <person name="Zou X."/>
            <person name="Han Y."/>
            <person name="Worley K."/>
            <person name="Muzny D."/>
            <person name="Gibbs R."/>
        </authorList>
    </citation>
    <scope>NUCLEOTIDE SEQUENCE</scope>
    <source>
        <strain evidence="16">Sampled in the wild</strain>
    </source>
</reference>
<keyword evidence="12" id="KW-0496">Mitochondrion</keyword>